<evidence type="ECO:0000313" key="2">
    <source>
        <dbReference type="EMBL" id="OZY57349.1"/>
    </source>
</evidence>
<name>A0A266N4D9_9PSED</name>
<comment type="caution">
    <text evidence="2">The sequence shown here is derived from an EMBL/GenBank/DDBJ whole genome shotgun (WGS) entry which is preliminary data.</text>
</comment>
<sequence length="337" mass="37082">MNGITYLNLYPTLNMAPVKEAVSVFNRAVVGNAFALLPGLQERVVSAQVVINNHSRSLVDQAIALEASLSNTGIGDIARQYKEIADAASLDAKLKAKSIEDLEALCQLRLSTVVQKAETARRLVVASRDEVGGLTLDHFADELLEYDEARLIALLAREAALKAEGDRLRADWQEIKAADDLLSNDFWKKQVENVLPTADELQVLVSQALVPKLDADIIKLGLQRLEKYLDMFGAAAKLASLSEALVRVSKKISANAGELQELDAKIKKLQTRKENVEAYGGVLTARVQWVEEVGLVEESLVVFLRECRLFQTADACDMSALQTHLTTFISVLRQVRV</sequence>
<keyword evidence="1" id="KW-0175">Coiled coil</keyword>
<dbReference type="NCBIfam" id="NF033927">
    <property type="entry name" value="alph_xenorhab_B"/>
    <property type="match status" value="1"/>
</dbReference>
<gene>
    <name evidence="2" type="ORF">CJF39_21960</name>
</gene>
<feature type="coiled-coil region" evidence="1">
    <location>
        <begin position="252"/>
        <end position="279"/>
    </location>
</feature>
<dbReference type="InterPro" id="IPR047760">
    <property type="entry name" value="XaxB-like"/>
</dbReference>
<evidence type="ECO:0000256" key="1">
    <source>
        <dbReference type="SAM" id="Coils"/>
    </source>
</evidence>
<dbReference type="AlphaFoldDB" id="A0A266N4D9"/>
<organism evidence="2 3">
    <name type="scientific">Pseudomonas lundensis</name>
    <dbReference type="NCBI Taxonomy" id="86185"/>
    <lineage>
        <taxon>Bacteria</taxon>
        <taxon>Pseudomonadati</taxon>
        <taxon>Pseudomonadota</taxon>
        <taxon>Gammaproteobacteria</taxon>
        <taxon>Pseudomonadales</taxon>
        <taxon>Pseudomonadaceae</taxon>
        <taxon>Pseudomonas</taxon>
    </lineage>
</organism>
<accession>A0A266N4D9</accession>
<dbReference type="EMBL" id="NQKI01000061">
    <property type="protein sequence ID" value="OZY57349.1"/>
    <property type="molecule type" value="Genomic_DNA"/>
</dbReference>
<proteinExistence type="predicted"/>
<dbReference type="Proteomes" id="UP000215788">
    <property type="component" value="Unassembled WGS sequence"/>
</dbReference>
<dbReference type="OrthoDB" id="6865696at2"/>
<reference evidence="2 3" key="1">
    <citation type="submission" date="2017-08" db="EMBL/GenBank/DDBJ databases">
        <title>Genomic and metabolic characterisation of spoilage-associated Pseudomonas species.</title>
        <authorList>
            <person name="Stanborough T."/>
            <person name="Fegan N."/>
            <person name="Powell S.M."/>
            <person name="Singh T."/>
            <person name="Tamplin M.L."/>
            <person name="Chandry P.S."/>
        </authorList>
    </citation>
    <scope>NUCLEOTIDE SEQUENCE [LARGE SCALE GENOMIC DNA]</scope>
    <source>
        <strain evidence="2 3">L1802</strain>
    </source>
</reference>
<dbReference type="RefSeq" id="WP_094995309.1">
    <property type="nucleotide sequence ID" value="NZ_NQKI01000061.1"/>
</dbReference>
<evidence type="ECO:0008006" key="4">
    <source>
        <dbReference type="Google" id="ProtNLM"/>
    </source>
</evidence>
<protein>
    <recommendedName>
        <fullName evidence="4">Binary cytotoxin component</fullName>
    </recommendedName>
</protein>
<evidence type="ECO:0000313" key="3">
    <source>
        <dbReference type="Proteomes" id="UP000215788"/>
    </source>
</evidence>